<feature type="transmembrane region" description="Helical" evidence="9">
    <location>
        <begin position="106"/>
        <end position="128"/>
    </location>
</feature>
<evidence type="ECO:0000256" key="6">
    <source>
        <dbReference type="ARBA" id="ARBA00023180"/>
    </source>
</evidence>
<feature type="transmembrane region" description="Helical" evidence="9">
    <location>
        <begin position="165"/>
        <end position="186"/>
    </location>
</feature>
<feature type="transmembrane region" description="Helical" evidence="9">
    <location>
        <begin position="312"/>
        <end position="334"/>
    </location>
</feature>
<name>A0A1Y0AWN8_TENMO</name>
<dbReference type="FunFam" id="1.20.1250.20:FF:000055">
    <property type="entry name" value="Facilitated trehalose transporter Tret1-2 homolog"/>
    <property type="match status" value="1"/>
</dbReference>
<sequence length="450" mass="48746">MVNQVYISALAGNLISFGAGTSLSWSSPILPRLNDSDVHSIPFGRQITAEENSWIGSLLALGAVFGPLLFGYGADKFGRKPTIISLGVPFLVSYLILAFAEIVPLYYFARFLIGVAVGGLFTVLPMYIGEIAEDTNRGGLGSVMNIFITSGTLLSYGIGPYIPMIAFNIILAVIPAIFMISFFFLAPESPHYFVSKGNYEAAARSLDKLRGATGKNDKELEDIKTAIEKTGKGTVFDIFKSKGLIKAFIISLALVGLQQMSGINAVLFYAETIFSASGSGLEAATASIIIGVVQFATSFVTPLMVDRLGRKMLLYFSAIGMLISEIPLGVYFYLKNNGDNVDSISWLPTVSLVVYIITYNCGFGPLPWAVMGELFPSNVKSIASALTAVFCWFIGFLIAKFFQSLVDAIGMGPSFWLFAGFCGFAFFFTLFYVVETKGKSLQEIQDILQS</sequence>
<keyword evidence="8" id="KW-0813">Transport</keyword>
<dbReference type="InterPro" id="IPR020846">
    <property type="entry name" value="MFS_dom"/>
</dbReference>
<dbReference type="InterPro" id="IPR036259">
    <property type="entry name" value="MFS_trans_sf"/>
</dbReference>
<keyword evidence="4 9" id="KW-1133">Transmembrane helix</keyword>
<evidence type="ECO:0000256" key="5">
    <source>
        <dbReference type="ARBA" id="ARBA00023136"/>
    </source>
</evidence>
<organism evidence="11">
    <name type="scientific">Tenebrio molitor</name>
    <name type="common">Yellow mealworm beetle</name>
    <dbReference type="NCBI Taxonomy" id="7067"/>
    <lineage>
        <taxon>Eukaryota</taxon>
        <taxon>Metazoa</taxon>
        <taxon>Ecdysozoa</taxon>
        <taxon>Arthropoda</taxon>
        <taxon>Hexapoda</taxon>
        <taxon>Insecta</taxon>
        <taxon>Pterygota</taxon>
        <taxon>Neoptera</taxon>
        <taxon>Endopterygota</taxon>
        <taxon>Coleoptera</taxon>
        <taxon>Polyphaga</taxon>
        <taxon>Cucujiformia</taxon>
        <taxon>Tenebrionidae</taxon>
        <taxon>Tenebrio</taxon>
    </lineage>
</organism>
<proteinExistence type="evidence at transcript level"/>
<dbReference type="CDD" id="cd17358">
    <property type="entry name" value="MFS_GLUT6_8_Class3_like"/>
    <property type="match status" value="1"/>
</dbReference>
<dbReference type="InterPro" id="IPR044775">
    <property type="entry name" value="MFS_ERD6/Tret1-like"/>
</dbReference>
<keyword evidence="2" id="KW-1003">Cell membrane</keyword>
<dbReference type="PROSITE" id="PS00217">
    <property type="entry name" value="SUGAR_TRANSPORT_2"/>
    <property type="match status" value="1"/>
</dbReference>
<evidence type="ECO:0000259" key="10">
    <source>
        <dbReference type="PROSITE" id="PS50850"/>
    </source>
</evidence>
<dbReference type="InterPro" id="IPR005828">
    <property type="entry name" value="MFS_sugar_transport-like"/>
</dbReference>
<accession>A0A1Y0AWN8</accession>
<dbReference type="SUPFAM" id="SSF103473">
    <property type="entry name" value="MFS general substrate transporter"/>
    <property type="match status" value="1"/>
</dbReference>
<keyword evidence="3 9" id="KW-0812">Transmembrane</keyword>
<feature type="transmembrane region" description="Helical" evidence="9">
    <location>
        <begin position="81"/>
        <end position="100"/>
    </location>
</feature>
<evidence type="ECO:0000256" key="1">
    <source>
        <dbReference type="ARBA" id="ARBA00004651"/>
    </source>
</evidence>
<dbReference type="PROSITE" id="PS50850">
    <property type="entry name" value="MFS"/>
    <property type="match status" value="1"/>
</dbReference>
<dbReference type="EMBL" id="KY921824">
    <property type="protein sequence ID" value="ART29413.1"/>
    <property type="molecule type" value="mRNA"/>
</dbReference>
<dbReference type="InterPro" id="IPR050549">
    <property type="entry name" value="MFS_Trehalose_Transporter"/>
</dbReference>
<dbReference type="PANTHER" id="PTHR48021">
    <property type="match status" value="1"/>
</dbReference>
<dbReference type="KEGG" id="tmol:138125871"/>
<feature type="transmembrane region" description="Helical" evidence="9">
    <location>
        <begin position="140"/>
        <end position="159"/>
    </location>
</feature>
<feature type="transmembrane region" description="Helical" evidence="9">
    <location>
        <begin position="247"/>
        <end position="269"/>
    </location>
</feature>
<dbReference type="Gene3D" id="1.20.1250.20">
    <property type="entry name" value="MFS general substrate transporter like domains"/>
    <property type="match status" value="1"/>
</dbReference>
<comment type="subcellular location">
    <subcellularLocation>
        <location evidence="1">Cell membrane</location>
        <topology evidence="1">Multi-pass membrane protein</topology>
    </subcellularLocation>
</comment>
<evidence type="ECO:0000256" key="2">
    <source>
        <dbReference type="ARBA" id="ARBA00022475"/>
    </source>
</evidence>
<protein>
    <submittedName>
        <fullName evidence="11">Sugar transporter 11</fullName>
    </submittedName>
</protein>
<evidence type="ECO:0000256" key="9">
    <source>
        <dbReference type="SAM" id="Phobius"/>
    </source>
</evidence>
<evidence type="ECO:0000313" key="11">
    <source>
        <dbReference type="EMBL" id="ART29413.1"/>
    </source>
</evidence>
<dbReference type="AlphaFoldDB" id="A0A1Y0AWN8"/>
<keyword evidence="11" id="KW-0762">Sugar transport</keyword>
<dbReference type="PRINTS" id="PR00171">
    <property type="entry name" value="SUGRTRNSPORT"/>
</dbReference>
<comment type="similarity">
    <text evidence="7">Belongs to the major facilitator superfamily. Sugar transporter (TC 2.A.1.1) family. Trehalose transporter subfamily.</text>
</comment>
<evidence type="ECO:0000256" key="8">
    <source>
        <dbReference type="RuleBase" id="RU003346"/>
    </source>
</evidence>
<dbReference type="GO" id="GO:0051119">
    <property type="term" value="F:sugar transmembrane transporter activity"/>
    <property type="evidence" value="ECO:0007669"/>
    <property type="project" value="InterPro"/>
</dbReference>
<feature type="transmembrane region" description="Helical" evidence="9">
    <location>
        <begin position="54"/>
        <end position="74"/>
    </location>
</feature>
<dbReference type="Pfam" id="PF00083">
    <property type="entry name" value="Sugar_tr"/>
    <property type="match status" value="1"/>
</dbReference>
<keyword evidence="6" id="KW-0325">Glycoprotein</keyword>
<dbReference type="InterPro" id="IPR003663">
    <property type="entry name" value="Sugar/inositol_transpt"/>
</dbReference>
<reference evidence="11" key="1">
    <citation type="journal article" date="2017" name="J. Insect Physiol.">
        <title>A physiologically-oriented transcriptomic analysis of the midgut of Tenebrio molitor.</title>
        <authorList>
            <person name="Moreira N.R."/>
            <person name="Cardoso C."/>
            <person name="Dias R.O."/>
            <person name="Ferreira C."/>
            <person name="Terra W.R."/>
        </authorList>
    </citation>
    <scope>NUCLEOTIDE SEQUENCE</scope>
</reference>
<feature type="domain" description="Major facilitator superfamily (MFS) profile" evidence="10">
    <location>
        <begin position="4"/>
        <end position="437"/>
    </location>
</feature>
<dbReference type="PANTHER" id="PTHR48021:SF47">
    <property type="entry name" value="GH17672P"/>
    <property type="match status" value="1"/>
</dbReference>
<evidence type="ECO:0000256" key="7">
    <source>
        <dbReference type="ARBA" id="ARBA00024348"/>
    </source>
</evidence>
<dbReference type="NCBIfam" id="TIGR00879">
    <property type="entry name" value="SP"/>
    <property type="match status" value="1"/>
</dbReference>
<dbReference type="InterPro" id="IPR005829">
    <property type="entry name" value="Sugar_transporter_CS"/>
</dbReference>
<feature type="transmembrane region" description="Helical" evidence="9">
    <location>
        <begin position="414"/>
        <end position="434"/>
    </location>
</feature>
<dbReference type="GeneID" id="138125871"/>
<keyword evidence="5 9" id="KW-0472">Membrane</keyword>
<dbReference type="OrthoDB" id="4142200at2759"/>
<feature type="transmembrane region" description="Helical" evidence="9">
    <location>
        <begin position="346"/>
        <end position="370"/>
    </location>
</feature>
<evidence type="ECO:0000256" key="3">
    <source>
        <dbReference type="ARBA" id="ARBA00022692"/>
    </source>
</evidence>
<evidence type="ECO:0000256" key="4">
    <source>
        <dbReference type="ARBA" id="ARBA00022989"/>
    </source>
</evidence>
<feature type="transmembrane region" description="Helical" evidence="9">
    <location>
        <begin position="382"/>
        <end position="402"/>
    </location>
</feature>
<dbReference type="GO" id="GO:0005886">
    <property type="term" value="C:plasma membrane"/>
    <property type="evidence" value="ECO:0007669"/>
    <property type="project" value="UniProtKB-SubCell"/>
</dbReference>
<dbReference type="RefSeq" id="XP_068897527.1">
    <property type="nucleotide sequence ID" value="XM_069041426.1"/>
</dbReference>
<feature type="transmembrane region" description="Helical" evidence="9">
    <location>
        <begin position="281"/>
        <end position="305"/>
    </location>
</feature>